<evidence type="ECO:0000313" key="1">
    <source>
        <dbReference type="EMBL" id="OVA07121.1"/>
    </source>
</evidence>
<dbReference type="AlphaFoldDB" id="A0A200Q9K3"/>
<dbReference type="GO" id="GO:0005794">
    <property type="term" value="C:Golgi apparatus"/>
    <property type="evidence" value="ECO:0007669"/>
    <property type="project" value="TreeGrafter"/>
</dbReference>
<sequence>MIQIAVRTLTLNVYNASDDMVSTFITTPPASEYFSDLVLNLREQCLHLDSLVSTTMDTCTYEMRNQLRMKTDQVVNDLYYFNDILRIGQPRLSRLMVENLLRSLVLPVLVPLLQLNQNVGSHVSSITSLYVICRLLQVVDGRELINSVALALLYFYTLSFVRSNSDKDAIDGGEAVNYIAQHLIEFEDVAIPALEPEGAENINKTNLFRLLTEYISSTAHFASCLIDNVPIERSGILSLILSENHSILLASLMFLLILSESKDLDSSLSTALGFAEKKTGMEQGMFSDNLLSRAMDGNIFARHMPQILNALLKVLVGQPPLSGLTQWHTGWVLGKLLRYHETKLTDHDIDLFSISFKRSTEGLLQELNGCWFDYIPVTLEHEREKCKRALDESSQLKDPFVSLEISMHKPLPDGVMSSLRAWQRMVDAVKVFVLHYLLEAFISKRDSQEDPLQQLKSASMGTLIKDDGIDVHSVTYGTQMGLGPGLSCKIAFSKGEVRDVYLIPVAKGISGKLLLAEKLPLHTHRGVVIAIAPLAGLSPKKDDNQSTWLHLRIREFDPRVDGRKAGGYDSTGSDHVVDGRWTLAFPTPDICEAALSLILRETEKQRSSVERLLAPLLQKYSPNNLPDCQGA</sequence>
<gene>
    <name evidence="1" type="ORF">BVC80_1289g38</name>
</gene>
<dbReference type="Proteomes" id="UP000195402">
    <property type="component" value="Unassembled WGS sequence"/>
</dbReference>
<keyword evidence="2" id="KW-1185">Reference proteome</keyword>
<evidence type="ECO:0000313" key="2">
    <source>
        <dbReference type="Proteomes" id="UP000195402"/>
    </source>
</evidence>
<proteinExistence type="predicted"/>
<dbReference type="GO" id="GO:0007034">
    <property type="term" value="P:vacuolar transport"/>
    <property type="evidence" value="ECO:0007669"/>
    <property type="project" value="TreeGrafter"/>
</dbReference>
<dbReference type="STRING" id="56857.A0A200Q9K3"/>
<dbReference type="OMA" id="IQWHTGW"/>
<dbReference type="GO" id="GO:0005770">
    <property type="term" value="C:late endosome"/>
    <property type="evidence" value="ECO:0007669"/>
    <property type="project" value="TreeGrafter"/>
</dbReference>
<dbReference type="InParanoid" id="A0A200Q9K3"/>
<dbReference type="OrthoDB" id="294052at2759"/>
<dbReference type="PANTHER" id="PTHR21481:SF0">
    <property type="entry name" value="PROTEIN CLEC16A"/>
    <property type="match status" value="1"/>
</dbReference>
<dbReference type="PANTHER" id="PTHR21481">
    <property type="entry name" value="PROTEIN CLEC16A"/>
    <property type="match status" value="1"/>
</dbReference>
<dbReference type="GO" id="GO:0016197">
    <property type="term" value="P:endosomal transport"/>
    <property type="evidence" value="ECO:0007669"/>
    <property type="project" value="TreeGrafter"/>
</dbReference>
<dbReference type="EMBL" id="MVGT01002634">
    <property type="protein sequence ID" value="OVA07121.1"/>
    <property type="molecule type" value="Genomic_DNA"/>
</dbReference>
<dbReference type="GO" id="GO:1901096">
    <property type="term" value="P:regulation of autophagosome maturation"/>
    <property type="evidence" value="ECO:0007669"/>
    <property type="project" value="TreeGrafter"/>
</dbReference>
<organism evidence="1 2">
    <name type="scientific">Macleaya cordata</name>
    <name type="common">Five-seeded plume-poppy</name>
    <name type="synonym">Bocconia cordata</name>
    <dbReference type="NCBI Taxonomy" id="56857"/>
    <lineage>
        <taxon>Eukaryota</taxon>
        <taxon>Viridiplantae</taxon>
        <taxon>Streptophyta</taxon>
        <taxon>Embryophyta</taxon>
        <taxon>Tracheophyta</taxon>
        <taxon>Spermatophyta</taxon>
        <taxon>Magnoliopsida</taxon>
        <taxon>Ranunculales</taxon>
        <taxon>Papaveraceae</taxon>
        <taxon>Papaveroideae</taxon>
        <taxon>Macleaya</taxon>
    </lineage>
</organism>
<reference evidence="1 2" key="1">
    <citation type="journal article" date="2017" name="Mol. Plant">
        <title>The Genome of Medicinal Plant Macleaya cordata Provides New Insights into Benzylisoquinoline Alkaloids Metabolism.</title>
        <authorList>
            <person name="Liu X."/>
            <person name="Liu Y."/>
            <person name="Huang P."/>
            <person name="Ma Y."/>
            <person name="Qing Z."/>
            <person name="Tang Q."/>
            <person name="Cao H."/>
            <person name="Cheng P."/>
            <person name="Zheng Y."/>
            <person name="Yuan Z."/>
            <person name="Zhou Y."/>
            <person name="Liu J."/>
            <person name="Tang Z."/>
            <person name="Zhuo Y."/>
            <person name="Zhang Y."/>
            <person name="Yu L."/>
            <person name="Huang J."/>
            <person name="Yang P."/>
            <person name="Peng Q."/>
            <person name="Zhang J."/>
            <person name="Jiang W."/>
            <person name="Zhang Z."/>
            <person name="Lin K."/>
            <person name="Ro D.K."/>
            <person name="Chen X."/>
            <person name="Xiong X."/>
            <person name="Shang Y."/>
            <person name="Huang S."/>
            <person name="Zeng J."/>
        </authorList>
    </citation>
    <scope>NUCLEOTIDE SEQUENCE [LARGE SCALE GENOMIC DNA]</scope>
    <source>
        <strain evidence="2">cv. BLH2017</strain>
        <tissue evidence="1">Root</tissue>
    </source>
</reference>
<name>A0A200Q9K3_MACCD</name>
<dbReference type="InterPro" id="IPR039272">
    <property type="entry name" value="CLEC16A/TT9"/>
</dbReference>
<protein>
    <recommendedName>
        <fullName evidence="3">FPL domain-containing protein</fullName>
    </recommendedName>
</protein>
<evidence type="ECO:0008006" key="3">
    <source>
        <dbReference type="Google" id="ProtNLM"/>
    </source>
</evidence>
<accession>A0A200Q9K3</accession>
<comment type="caution">
    <text evidence="1">The sequence shown here is derived from an EMBL/GenBank/DDBJ whole genome shotgun (WGS) entry which is preliminary data.</text>
</comment>